<proteinExistence type="predicted"/>
<evidence type="ECO:0000256" key="2">
    <source>
        <dbReference type="ARBA" id="ARBA00022448"/>
    </source>
</evidence>
<evidence type="ECO:0000256" key="7">
    <source>
        <dbReference type="SAM" id="Phobius"/>
    </source>
</evidence>
<name>A0ABX0STM1_9PSEU</name>
<feature type="transmembrane region" description="Helical" evidence="7">
    <location>
        <begin position="403"/>
        <end position="421"/>
    </location>
</feature>
<evidence type="ECO:0000256" key="4">
    <source>
        <dbReference type="ARBA" id="ARBA00022692"/>
    </source>
</evidence>
<comment type="caution">
    <text evidence="9">The sequence shown here is derived from an EMBL/GenBank/DDBJ whole genome shotgun (WGS) entry which is preliminary data.</text>
</comment>
<feature type="transmembrane region" description="Helical" evidence="7">
    <location>
        <begin position="277"/>
        <end position="300"/>
    </location>
</feature>
<feature type="domain" description="Major facilitator superfamily (MFS) profile" evidence="8">
    <location>
        <begin position="17"/>
        <end position="422"/>
    </location>
</feature>
<dbReference type="Pfam" id="PF07690">
    <property type="entry name" value="MFS_1"/>
    <property type="match status" value="1"/>
</dbReference>
<evidence type="ECO:0000256" key="3">
    <source>
        <dbReference type="ARBA" id="ARBA00022475"/>
    </source>
</evidence>
<dbReference type="RefSeq" id="WP_167114330.1">
    <property type="nucleotide sequence ID" value="NZ_JAANOU010000001.1"/>
</dbReference>
<dbReference type="Gene3D" id="1.20.1250.20">
    <property type="entry name" value="MFS general substrate transporter like domains"/>
    <property type="match status" value="2"/>
</dbReference>
<evidence type="ECO:0000256" key="5">
    <source>
        <dbReference type="ARBA" id="ARBA00022989"/>
    </source>
</evidence>
<protein>
    <submittedName>
        <fullName evidence="9">Metabolite-proton symporter</fullName>
    </submittedName>
</protein>
<feature type="transmembrane region" description="Helical" evidence="7">
    <location>
        <begin position="307"/>
        <end position="326"/>
    </location>
</feature>
<feature type="transmembrane region" description="Helical" evidence="7">
    <location>
        <begin position="373"/>
        <end position="397"/>
    </location>
</feature>
<reference evidence="9 10" key="1">
    <citation type="submission" date="2020-03" db="EMBL/GenBank/DDBJ databases">
        <title>Sequencing the genomes of 1000 actinobacteria strains.</title>
        <authorList>
            <person name="Klenk H.-P."/>
        </authorList>
    </citation>
    <scope>NUCLEOTIDE SEQUENCE [LARGE SCALE GENOMIC DNA]</scope>
    <source>
        <strain evidence="9 10">DSM 45668</strain>
    </source>
</reference>
<feature type="transmembrane region" description="Helical" evidence="7">
    <location>
        <begin position="332"/>
        <end position="352"/>
    </location>
</feature>
<gene>
    <name evidence="9" type="ORF">FHX46_002837</name>
</gene>
<dbReference type="SUPFAM" id="SSF103473">
    <property type="entry name" value="MFS general substrate transporter"/>
    <property type="match status" value="1"/>
</dbReference>
<feature type="transmembrane region" description="Helical" evidence="7">
    <location>
        <begin position="17"/>
        <end position="43"/>
    </location>
</feature>
<dbReference type="EMBL" id="JAANOU010000001">
    <property type="protein sequence ID" value="NIH80307.1"/>
    <property type="molecule type" value="Genomic_DNA"/>
</dbReference>
<comment type="subcellular location">
    <subcellularLocation>
        <location evidence="1">Cell membrane</location>
        <topology evidence="1">Multi-pass membrane protein</topology>
    </subcellularLocation>
</comment>
<keyword evidence="4 7" id="KW-0812">Transmembrane</keyword>
<dbReference type="InterPro" id="IPR011701">
    <property type="entry name" value="MFS"/>
</dbReference>
<dbReference type="PANTHER" id="PTHR43045:SF1">
    <property type="entry name" value="SHIKIMATE TRANSPORTER"/>
    <property type="match status" value="1"/>
</dbReference>
<evidence type="ECO:0000313" key="10">
    <source>
        <dbReference type="Proteomes" id="UP000754495"/>
    </source>
</evidence>
<sequence length="442" mass="47236">MTTDTAHGQATVPIRRIALASFIGTCIEYFDFFIFSTASALVINKLFFPALDPLAGTLAAFAAFGVAFFMRPFGGMLFGHFGDRIGRKRMLVLSLLIMGVGTASVGLLPTYAQIGVWAPILLVVSRMLQGLAVGGEWSGAVLLAAEHAPPSRRAFFSSWPQVGIPAGLVMSSAVFYFVGLMPKDAMMSWGWRLPFLASAVLVGIGLYVRLRIDESPAFREVRERGEVAKFPALELVRTAKKSVVIALLAHAGNSVVFYMASVFGLKYAAERGTGSSGMLLALIVAAALQVVTIPLSAVLADRYGRRPVMAVGAVLTVILAFPVFWLLGAGHFLPSLVALVLAISVLHALLYGPEASFLLELFETRLRYTGSAVGYQIGSMLFSGPTPFIAAALFAWAQSIWPLAAYMILSGVLTVIGVAMAKETRAIEFVSARSGEALDKVE</sequence>
<dbReference type="PROSITE" id="PS00217">
    <property type="entry name" value="SUGAR_TRANSPORT_2"/>
    <property type="match status" value="1"/>
</dbReference>
<dbReference type="InterPro" id="IPR036259">
    <property type="entry name" value="MFS_trans_sf"/>
</dbReference>
<dbReference type="PROSITE" id="PS00216">
    <property type="entry name" value="SUGAR_TRANSPORT_1"/>
    <property type="match status" value="1"/>
</dbReference>
<keyword evidence="10" id="KW-1185">Reference proteome</keyword>
<feature type="transmembrane region" description="Helical" evidence="7">
    <location>
        <begin position="189"/>
        <end position="210"/>
    </location>
</feature>
<dbReference type="Proteomes" id="UP000754495">
    <property type="component" value="Unassembled WGS sequence"/>
</dbReference>
<dbReference type="PANTHER" id="PTHR43045">
    <property type="entry name" value="SHIKIMATE TRANSPORTER"/>
    <property type="match status" value="1"/>
</dbReference>
<keyword evidence="3" id="KW-1003">Cell membrane</keyword>
<evidence type="ECO:0000256" key="1">
    <source>
        <dbReference type="ARBA" id="ARBA00004651"/>
    </source>
</evidence>
<dbReference type="CDD" id="cd17369">
    <property type="entry name" value="MFS_ShiA_like"/>
    <property type="match status" value="1"/>
</dbReference>
<feature type="transmembrane region" description="Helical" evidence="7">
    <location>
        <begin position="114"/>
        <end position="133"/>
    </location>
</feature>
<dbReference type="PROSITE" id="PS50850">
    <property type="entry name" value="MFS"/>
    <property type="match status" value="1"/>
</dbReference>
<keyword evidence="5 7" id="KW-1133">Transmembrane helix</keyword>
<organism evidence="9 10">
    <name type="scientific">Amycolatopsis viridis</name>
    <dbReference type="NCBI Taxonomy" id="185678"/>
    <lineage>
        <taxon>Bacteria</taxon>
        <taxon>Bacillati</taxon>
        <taxon>Actinomycetota</taxon>
        <taxon>Actinomycetes</taxon>
        <taxon>Pseudonocardiales</taxon>
        <taxon>Pseudonocardiaceae</taxon>
        <taxon>Amycolatopsis</taxon>
    </lineage>
</organism>
<feature type="transmembrane region" description="Helical" evidence="7">
    <location>
        <begin position="55"/>
        <end position="78"/>
    </location>
</feature>
<accession>A0ABX0STM1</accession>
<feature type="transmembrane region" description="Helical" evidence="7">
    <location>
        <begin position="154"/>
        <end position="177"/>
    </location>
</feature>
<keyword evidence="6 7" id="KW-0472">Membrane</keyword>
<evidence type="ECO:0000256" key="6">
    <source>
        <dbReference type="ARBA" id="ARBA00023136"/>
    </source>
</evidence>
<evidence type="ECO:0000259" key="8">
    <source>
        <dbReference type="PROSITE" id="PS50850"/>
    </source>
</evidence>
<feature type="transmembrane region" description="Helical" evidence="7">
    <location>
        <begin position="243"/>
        <end position="265"/>
    </location>
</feature>
<evidence type="ECO:0000313" key="9">
    <source>
        <dbReference type="EMBL" id="NIH80307.1"/>
    </source>
</evidence>
<dbReference type="InterPro" id="IPR020846">
    <property type="entry name" value="MFS_dom"/>
</dbReference>
<dbReference type="InterPro" id="IPR005829">
    <property type="entry name" value="Sugar_transporter_CS"/>
</dbReference>
<keyword evidence="2" id="KW-0813">Transport</keyword>
<feature type="transmembrane region" description="Helical" evidence="7">
    <location>
        <begin position="90"/>
        <end position="108"/>
    </location>
</feature>